<evidence type="ECO:0000256" key="1">
    <source>
        <dbReference type="ARBA" id="ARBA00093464"/>
    </source>
</evidence>
<comment type="caution">
    <text evidence="4">The sequence shown here is derived from an EMBL/GenBank/DDBJ whole genome shotgun (WGS) entry which is preliminary data.</text>
</comment>
<sequence length="127" mass="14402">MATNSFVAEKRFFDDKNYPRGFSRSGDFTKQEAALLESQGRTYQALYEGTRAPATAEEQAFVDTFQTEQTATTLETKIWEKYLKRTQKRRVFTLFGSSKQSSDESDDDSPNDDIDVDDLDDAVGAKD</sequence>
<reference evidence="4 5" key="1">
    <citation type="submission" date="2018-07" db="EMBL/GenBank/DDBJ databases">
        <title>Corallincola holothuriorum sp. nov., a new facultative anaerobe isolated from sea cucumber Apostichopus japonicus.</title>
        <authorList>
            <person name="Xia H."/>
        </authorList>
    </citation>
    <scope>NUCLEOTIDE SEQUENCE [LARGE SCALE GENOMIC DNA]</scope>
    <source>
        <strain evidence="4 5">C4</strain>
    </source>
</reference>
<dbReference type="Proteomes" id="UP000252558">
    <property type="component" value="Unassembled WGS sequence"/>
</dbReference>
<keyword evidence="5" id="KW-1185">Reference proteome</keyword>
<feature type="region of interest" description="Disordered" evidence="3">
    <location>
        <begin position="95"/>
        <end position="127"/>
    </location>
</feature>
<comment type="similarity">
    <text evidence="1">Belongs to the MaoP family.</text>
</comment>
<dbReference type="EMBL" id="QPID01000010">
    <property type="protein sequence ID" value="RCU45375.1"/>
    <property type="molecule type" value="Genomic_DNA"/>
</dbReference>
<evidence type="ECO:0000256" key="2">
    <source>
        <dbReference type="ARBA" id="ARBA00093628"/>
    </source>
</evidence>
<dbReference type="OrthoDB" id="6400110at2"/>
<protein>
    <recommendedName>
        <fullName evidence="2">Macrodomain Ori protein</fullName>
    </recommendedName>
</protein>
<gene>
    <name evidence="4" type="ORF">DU002_15045</name>
</gene>
<evidence type="ECO:0000313" key="5">
    <source>
        <dbReference type="Proteomes" id="UP000252558"/>
    </source>
</evidence>
<name>A0A368N766_9GAMM</name>
<dbReference type="RefSeq" id="WP_114339231.1">
    <property type="nucleotide sequence ID" value="NZ_QPID01000010.1"/>
</dbReference>
<feature type="compositionally biased region" description="Acidic residues" evidence="3">
    <location>
        <begin position="103"/>
        <end position="121"/>
    </location>
</feature>
<organism evidence="4 5">
    <name type="scientific">Corallincola holothuriorum</name>
    <dbReference type="NCBI Taxonomy" id="2282215"/>
    <lineage>
        <taxon>Bacteria</taxon>
        <taxon>Pseudomonadati</taxon>
        <taxon>Pseudomonadota</taxon>
        <taxon>Gammaproteobacteria</taxon>
        <taxon>Alteromonadales</taxon>
        <taxon>Psychromonadaceae</taxon>
        <taxon>Corallincola</taxon>
    </lineage>
</organism>
<dbReference type="InterPro" id="IPR007335">
    <property type="entry name" value="DUF413"/>
</dbReference>
<dbReference type="AlphaFoldDB" id="A0A368N766"/>
<dbReference type="Pfam" id="PF04219">
    <property type="entry name" value="DUF413"/>
    <property type="match status" value="1"/>
</dbReference>
<evidence type="ECO:0000256" key="3">
    <source>
        <dbReference type="SAM" id="MobiDB-lite"/>
    </source>
</evidence>
<evidence type="ECO:0000313" key="4">
    <source>
        <dbReference type="EMBL" id="RCU45375.1"/>
    </source>
</evidence>
<accession>A0A368N766</accession>
<proteinExistence type="inferred from homology"/>